<evidence type="ECO:0000256" key="7">
    <source>
        <dbReference type="ARBA" id="ARBA00023239"/>
    </source>
</evidence>
<dbReference type="eggNOG" id="COG0019">
    <property type="taxonomic scope" value="Bacteria"/>
</dbReference>
<comment type="subunit">
    <text evidence="11">Homodimer.</text>
</comment>
<dbReference type="InterPro" id="IPR022643">
    <property type="entry name" value="De-COase2_C"/>
</dbReference>
<dbReference type="GO" id="GO:0009089">
    <property type="term" value="P:lysine biosynthetic process via diaminopimelate"/>
    <property type="evidence" value="ECO:0007669"/>
    <property type="project" value="TreeGrafter"/>
</dbReference>
<dbReference type="GO" id="GO:0008295">
    <property type="term" value="P:spermidine biosynthetic process"/>
    <property type="evidence" value="ECO:0007669"/>
    <property type="project" value="UniProtKB-KW"/>
</dbReference>
<sequence length="415" mass="45829">METKAGDPGAFAHFDLNRVDSPAFVVDAAKLRANLQILAEIRDVSETKMLSALKAFSMFSVAPIIGEYLDGVCTSGLFEARLASEFYDGEISTYCAAYKPEDLEEVCRLSDHVIFNSPQQIERARLILEQAQVTGGDFSVGLRINPQVPTGEVPRYDPSSPGSRLGFPIDQLTPEIMEGIEGIHFHNLCEQDFEPLHRTWDKVFDAIEPWFGQLKWINMGGGHHITRADYQREELVELLKDAKEDTGAEIYLEPGEAVALDAGILVGTILDNGVNEVPFAITDVSATCHMPDVIEAPYRPAMLHENIEASPSESWDLSQTGSEPREAPAFAGAQGAVRLGGPSCLAGDVIGDYHLPEPNEPGQRIAFLDQAHYSMVKTNTFNGVPLPSIWLWDSETDQLELVKEFGYEDFRDRLS</sequence>
<dbReference type="Gene3D" id="2.40.37.10">
    <property type="entry name" value="Lyase, Ornithine Decarboxylase, Chain A, domain 1"/>
    <property type="match status" value="1"/>
</dbReference>
<evidence type="ECO:0000256" key="10">
    <source>
        <dbReference type="ARBA" id="ARBA00047389"/>
    </source>
</evidence>
<keyword evidence="4 11" id="KW-0210">Decarboxylase</keyword>
<dbReference type="KEGG" id="eli:ELI_04730"/>
<dbReference type="PANTHER" id="PTHR43727:SF1">
    <property type="entry name" value="CARBOXYNORSPERMIDINE_CARBOXYSPERMIDINE DECARBOXYLASE"/>
    <property type="match status" value="1"/>
</dbReference>
<evidence type="ECO:0000259" key="13">
    <source>
        <dbReference type="Pfam" id="PF00278"/>
    </source>
</evidence>
<comment type="cofactor">
    <cofactor evidence="1 11">
        <name>pyridoxal 5'-phosphate</name>
        <dbReference type="ChEBI" id="CHEBI:597326"/>
    </cofactor>
</comment>
<evidence type="ECO:0000313" key="15">
    <source>
        <dbReference type="Proteomes" id="UP000008808"/>
    </source>
</evidence>
<proteinExistence type="inferred from homology"/>
<evidence type="ECO:0000256" key="4">
    <source>
        <dbReference type="ARBA" id="ARBA00022793"/>
    </source>
</evidence>
<protein>
    <recommendedName>
        <fullName evidence="3 11">Carboxynorspermidine/carboxyspermidine decarboxylase</fullName>
        <shortName evidence="11">CANS DC/CAS DC</shortName>
        <shortName evidence="11">CANSDC/CASDC</shortName>
        <ecNumber evidence="2 11">4.1.1.96</ecNumber>
    </recommendedName>
</protein>
<dbReference type="EC" id="4.1.1.96" evidence="2 11"/>
<evidence type="ECO:0000313" key="14">
    <source>
        <dbReference type="EMBL" id="ABC63038.1"/>
    </source>
</evidence>
<dbReference type="SUPFAM" id="SSF50621">
    <property type="entry name" value="Alanine racemase C-terminal domain-like"/>
    <property type="match status" value="1"/>
</dbReference>
<keyword evidence="6 11" id="KW-0745">Spermidine biosynthesis</keyword>
<comment type="similarity">
    <text evidence="8 11">Belongs to the Orn/Lys/Arg decarboxylase class-II family. NspC subfamily.</text>
</comment>
<dbReference type="PIRSF" id="PIRSF038941">
    <property type="entry name" value="NspC"/>
    <property type="match status" value="1"/>
</dbReference>
<dbReference type="EMBL" id="CP000157">
    <property type="protein sequence ID" value="ABC63038.1"/>
    <property type="molecule type" value="Genomic_DNA"/>
</dbReference>
<dbReference type="GO" id="GO:0045312">
    <property type="term" value="P:nor-spermidine biosynthetic process"/>
    <property type="evidence" value="ECO:0007669"/>
    <property type="project" value="InterPro"/>
</dbReference>
<gene>
    <name evidence="14" type="ordered locus">ELI_04730</name>
</gene>
<dbReference type="SUPFAM" id="SSF51419">
    <property type="entry name" value="PLP-binding barrel"/>
    <property type="match status" value="1"/>
</dbReference>
<comment type="catalytic activity">
    <reaction evidence="9 11">
        <text>carboxyspermidine + H(+) = spermidine + CO2</text>
        <dbReference type="Rhea" id="RHEA:34095"/>
        <dbReference type="ChEBI" id="CHEBI:15378"/>
        <dbReference type="ChEBI" id="CHEBI:16526"/>
        <dbReference type="ChEBI" id="CHEBI:57834"/>
        <dbReference type="ChEBI" id="CHEBI:65072"/>
        <dbReference type="EC" id="4.1.1.96"/>
    </reaction>
</comment>
<dbReference type="InterPro" id="IPR005730">
    <property type="entry name" value="Nsp_de-COase"/>
</dbReference>
<dbReference type="GO" id="GO:0005737">
    <property type="term" value="C:cytoplasm"/>
    <property type="evidence" value="ECO:0007669"/>
    <property type="project" value="UniProtKB-SubCell"/>
</dbReference>
<evidence type="ECO:0000256" key="3">
    <source>
        <dbReference type="ARBA" id="ARBA00013633"/>
    </source>
</evidence>
<reference evidence="15" key="1">
    <citation type="journal article" date="2009" name="J. Bacteriol.">
        <title>Complete genome sequence of Erythrobacter litoralis HTCC2594.</title>
        <authorList>
            <person name="Oh H.M."/>
            <person name="Giovannoni S.J."/>
            <person name="Ferriera S."/>
            <person name="Johnson J."/>
            <person name="Cho J.C."/>
        </authorList>
    </citation>
    <scope>NUCLEOTIDE SEQUENCE [LARGE SCALE GENOMIC DNA]</scope>
    <source>
        <strain evidence="15">HTCC2594</strain>
    </source>
</reference>
<evidence type="ECO:0000256" key="2">
    <source>
        <dbReference type="ARBA" id="ARBA00012259"/>
    </source>
</evidence>
<keyword evidence="7 11" id="KW-0456">Lyase</keyword>
<dbReference type="STRING" id="314225.ELI_04730"/>
<dbReference type="PANTHER" id="PTHR43727">
    <property type="entry name" value="DIAMINOPIMELATE DECARBOXYLASE"/>
    <property type="match status" value="1"/>
</dbReference>
<comment type="subcellular location">
    <subcellularLocation>
        <location evidence="11">Cytoplasm</location>
    </subcellularLocation>
</comment>
<feature type="binding site" evidence="12">
    <location>
        <position position="292"/>
    </location>
    <ligand>
        <name>substrate</name>
    </ligand>
</feature>
<dbReference type="InterPro" id="IPR009006">
    <property type="entry name" value="Ala_racemase/Decarboxylase_C"/>
</dbReference>
<comment type="catalytic activity">
    <reaction evidence="10 11">
        <text>carboxynorspermidine + H(+) = norspermidine + CO2</text>
        <dbReference type="Rhea" id="RHEA:34099"/>
        <dbReference type="ChEBI" id="CHEBI:15378"/>
        <dbReference type="ChEBI" id="CHEBI:16526"/>
        <dbReference type="ChEBI" id="CHEBI:57920"/>
        <dbReference type="ChEBI" id="CHEBI:65070"/>
        <dbReference type="EC" id="4.1.1.96"/>
    </reaction>
</comment>
<organism evidence="14 15">
    <name type="scientific">Erythrobacter litoralis (strain HTCC2594)</name>
    <dbReference type="NCBI Taxonomy" id="314225"/>
    <lineage>
        <taxon>Bacteria</taxon>
        <taxon>Pseudomonadati</taxon>
        <taxon>Pseudomonadota</taxon>
        <taxon>Alphaproteobacteria</taxon>
        <taxon>Sphingomonadales</taxon>
        <taxon>Erythrobacteraceae</taxon>
        <taxon>Erythrobacter/Porphyrobacter group</taxon>
        <taxon>Erythrobacter</taxon>
    </lineage>
</organism>
<dbReference type="HOGENOM" id="CLU_038560_0_0_5"/>
<dbReference type="CDD" id="cd06829">
    <property type="entry name" value="PLPDE_III_CANSDC"/>
    <property type="match status" value="1"/>
</dbReference>
<dbReference type="RefSeq" id="WP_011413874.1">
    <property type="nucleotide sequence ID" value="NC_007722.1"/>
</dbReference>
<dbReference type="Proteomes" id="UP000008808">
    <property type="component" value="Chromosome"/>
</dbReference>
<keyword evidence="15" id="KW-1185">Reference proteome</keyword>
<dbReference type="InterPro" id="IPR029066">
    <property type="entry name" value="PLP-binding_barrel"/>
</dbReference>
<dbReference type="GO" id="GO:0008836">
    <property type="term" value="F:diaminopimelate decarboxylase activity"/>
    <property type="evidence" value="ECO:0007669"/>
    <property type="project" value="TreeGrafter"/>
</dbReference>
<keyword evidence="11" id="KW-0963">Cytoplasm</keyword>
<dbReference type="Gene3D" id="3.20.20.10">
    <property type="entry name" value="Alanine racemase"/>
    <property type="match status" value="1"/>
</dbReference>
<evidence type="ECO:0000256" key="5">
    <source>
        <dbReference type="ARBA" id="ARBA00022898"/>
    </source>
</evidence>
<evidence type="ECO:0000256" key="1">
    <source>
        <dbReference type="ARBA" id="ARBA00001933"/>
    </source>
</evidence>
<feature type="domain" description="Orn/DAP/Arg decarboxylase 2 C-terminal" evidence="13">
    <location>
        <begin position="129"/>
        <end position="369"/>
    </location>
</feature>
<dbReference type="Pfam" id="PF00278">
    <property type="entry name" value="Orn_DAP_Arg_deC"/>
    <property type="match status" value="1"/>
</dbReference>
<name>Q2NBA3_ERYLH</name>
<comment type="function">
    <text evidence="11">Catalyzes the decarboxylation of carboxynorspermidine and carboxyspermidine.</text>
</comment>
<evidence type="ECO:0000256" key="11">
    <source>
        <dbReference type="PIRNR" id="PIRNR038941"/>
    </source>
</evidence>
<evidence type="ECO:0000256" key="8">
    <source>
        <dbReference type="ARBA" id="ARBA00025802"/>
    </source>
</evidence>
<dbReference type="OrthoDB" id="9804410at2"/>
<feature type="binding site" evidence="12">
    <location>
        <position position="256"/>
    </location>
    <ligand>
        <name>substrate</name>
    </ligand>
</feature>
<accession>Q2NBA3</accession>
<evidence type="ECO:0000256" key="6">
    <source>
        <dbReference type="ARBA" id="ARBA00023066"/>
    </source>
</evidence>
<keyword evidence="5 11" id="KW-0663">Pyridoxal phosphate</keyword>
<evidence type="ECO:0000256" key="9">
    <source>
        <dbReference type="ARBA" id="ARBA00047351"/>
    </source>
</evidence>
<keyword evidence="11" id="KW-0620">Polyamine biosynthesis</keyword>
<dbReference type="AlphaFoldDB" id="Q2NBA3"/>
<evidence type="ECO:0000256" key="12">
    <source>
        <dbReference type="PIRSR" id="PIRSR038941-1"/>
    </source>
</evidence>